<evidence type="ECO:0000313" key="4">
    <source>
        <dbReference type="Proteomes" id="UP001501461"/>
    </source>
</evidence>
<comment type="caution">
    <text evidence="3">The sequence shown here is derived from an EMBL/GenBank/DDBJ whole genome shotgun (WGS) entry which is preliminary data.</text>
</comment>
<protein>
    <recommendedName>
        <fullName evidence="2">ORF 12 gene product N-terminal domain-containing protein</fullName>
    </recommendedName>
</protein>
<feature type="chain" id="PRO_5045040092" description="ORF 12 gene product N-terminal domain-containing protein" evidence="1">
    <location>
        <begin position="26"/>
        <end position="161"/>
    </location>
</feature>
<name>A0ABP5G2E5_9MICC</name>
<evidence type="ECO:0000256" key="1">
    <source>
        <dbReference type="SAM" id="SignalP"/>
    </source>
</evidence>
<dbReference type="PROSITE" id="PS51257">
    <property type="entry name" value="PROKAR_LIPOPROTEIN"/>
    <property type="match status" value="1"/>
</dbReference>
<gene>
    <name evidence="3" type="ORF">GCM10009720_19030</name>
</gene>
<dbReference type="InterPro" id="IPR040846">
    <property type="entry name" value="ORF_12_N"/>
</dbReference>
<organism evidence="3 4">
    <name type="scientific">Yaniella flava</name>
    <dbReference type="NCBI Taxonomy" id="287930"/>
    <lineage>
        <taxon>Bacteria</taxon>
        <taxon>Bacillati</taxon>
        <taxon>Actinomycetota</taxon>
        <taxon>Actinomycetes</taxon>
        <taxon>Micrococcales</taxon>
        <taxon>Micrococcaceae</taxon>
        <taxon>Yaniella</taxon>
    </lineage>
</organism>
<keyword evidence="4" id="KW-1185">Reference proteome</keyword>
<feature type="signal peptide" evidence="1">
    <location>
        <begin position="1"/>
        <end position="25"/>
    </location>
</feature>
<evidence type="ECO:0000313" key="3">
    <source>
        <dbReference type="EMBL" id="GAA2038804.1"/>
    </source>
</evidence>
<dbReference type="RefSeq" id="WP_343957985.1">
    <property type="nucleotide sequence ID" value="NZ_BAAAMN010000041.1"/>
</dbReference>
<evidence type="ECO:0000259" key="2">
    <source>
        <dbReference type="Pfam" id="PF18042"/>
    </source>
</evidence>
<reference evidence="4" key="1">
    <citation type="journal article" date="2019" name="Int. J. Syst. Evol. Microbiol.">
        <title>The Global Catalogue of Microorganisms (GCM) 10K type strain sequencing project: providing services to taxonomists for standard genome sequencing and annotation.</title>
        <authorList>
            <consortium name="The Broad Institute Genomics Platform"/>
            <consortium name="The Broad Institute Genome Sequencing Center for Infectious Disease"/>
            <person name="Wu L."/>
            <person name="Ma J."/>
        </authorList>
    </citation>
    <scope>NUCLEOTIDE SEQUENCE [LARGE SCALE GENOMIC DNA]</scope>
    <source>
        <strain evidence="4">JCM 13595</strain>
    </source>
</reference>
<dbReference type="Proteomes" id="UP001501461">
    <property type="component" value="Unassembled WGS sequence"/>
</dbReference>
<sequence length="161" mass="16815">MTLRKRLCRSGLISALAASAAVALASCSSSDAPSEASDEPSVAQEAPADEAVQIPEDTAVGQETQRIVEILNADADTTAEEWEDALHSSFTAEVPVEELVELLNQNVRPAQPFTVTGYEGGDRQAVTTLTSPVSAPVDMTLSLDADGMITGLFFGETTSDG</sequence>
<feature type="domain" description="ORF 12 gene product N-terminal" evidence="2">
    <location>
        <begin position="56"/>
        <end position="149"/>
    </location>
</feature>
<dbReference type="Gene3D" id="3.10.450.280">
    <property type="match status" value="1"/>
</dbReference>
<keyword evidence="1" id="KW-0732">Signal</keyword>
<dbReference type="EMBL" id="BAAAMN010000041">
    <property type="protein sequence ID" value="GAA2038804.1"/>
    <property type="molecule type" value="Genomic_DNA"/>
</dbReference>
<proteinExistence type="predicted"/>
<dbReference type="Pfam" id="PF18042">
    <property type="entry name" value="ORF_12_N"/>
    <property type="match status" value="1"/>
</dbReference>
<accession>A0ABP5G2E5</accession>